<sequence>MDRCAYSGNTGTNDAVAYIRAAKQKKTKDDGRAPYADGKCAFLKQRSRSKIDWDYVTIKNRCNFPIQVLTCYYMKGEEGKCDPSRKSSWGTSDMIKAGGQTAGVSSTKSWPFLVKYFVCDMTAVKNHSKLCLLPKT</sequence>
<evidence type="ECO:0000313" key="1">
    <source>
        <dbReference type="EMBL" id="MBP2235252.1"/>
    </source>
</evidence>
<comment type="caution">
    <text evidence="1">The sequence shown here is derived from an EMBL/GenBank/DDBJ whole genome shotgun (WGS) entry which is preliminary data.</text>
</comment>
<organism evidence="1 2">
    <name type="scientific">Sinorhizobium kostiense</name>
    <dbReference type="NCBI Taxonomy" id="76747"/>
    <lineage>
        <taxon>Bacteria</taxon>
        <taxon>Pseudomonadati</taxon>
        <taxon>Pseudomonadota</taxon>
        <taxon>Alphaproteobacteria</taxon>
        <taxon>Hyphomicrobiales</taxon>
        <taxon>Rhizobiaceae</taxon>
        <taxon>Sinorhizobium/Ensifer group</taxon>
        <taxon>Sinorhizobium</taxon>
    </lineage>
</organism>
<dbReference type="EMBL" id="JAGILA010000002">
    <property type="protein sequence ID" value="MBP2235252.1"/>
    <property type="molecule type" value="Genomic_DNA"/>
</dbReference>
<dbReference type="Proteomes" id="UP000730739">
    <property type="component" value="Unassembled WGS sequence"/>
</dbReference>
<dbReference type="RefSeq" id="WP_209601485.1">
    <property type="nucleotide sequence ID" value="NZ_JAGILA010000002.1"/>
</dbReference>
<evidence type="ECO:0000313" key="2">
    <source>
        <dbReference type="Proteomes" id="UP000730739"/>
    </source>
</evidence>
<protein>
    <submittedName>
        <fullName evidence="1">Uncharacterized protein</fullName>
    </submittedName>
</protein>
<reference evidence="1 2" key="1">
    <citation type="submission" date="2021-03" db="EMBL/GenBank/DDBJ databases">
        <title>Genomic Encyclopedia of Type Strains, Phase IV (KMG-IV): sequencing the most valuable type-strain genomes for metagenomic binning, comparative biology and taxonomic classification.</title>
        <authorList>
            <person name="Goeker M."/>
        </authorList>
    </citation>
    <scope>NUCLEOTIDE SEQUENCE [LARGE SCALE GENOMIC DNA]</scope>
    <source>
        <strain evidence="1 2">DSM 13372</strain>
    </source>
</reference>
<name>A0ABS4QX85_9HYPH</name>
<keyword evidence="2" id="KW-1185">Reference proteome</keyword>
<proteinExistence type="predicted"/>
<accession>A0ABS4QX85</accession>
<gene>
    <name evidence="1" type="ORF">J2Z31_001744</name>
</gene>